<feature type="signal peptide" evidence="12">
    <location>
        <begin position="1"/>
        <end position="19"/>
    </location>
</feature>
<dbReference type="Gene3D" id="2.170.130.10">
    <property type="entry name" value="TonB-dependent receptor, plug domain"/>
    <property type="match status" value="1"/>
</dbReference>
<evidence type="ECO:0000313" key="16">
    <source>
        <dbReference type="Proteomes" id="UP000249542"/>
    </source>
</evidence>
<dbReference type="SUPFAM" id="SSF56935">
    <property type="entry name" value="Porins"/>
    <property type="match status" value="1"/>
</dbReference>
<dbReference type="InterPro" id="IPR037066">
    <property type="entry name" value="Plug_dom_sf"/>
</dbReference>
<feature type="domain" description="TonB-dependent receptor plug" evidence="14">
    <location>
        <begin position="56"/>
        <end position="162"/>
    </location>
</feature>
<evidence type="ECO:0000256" key="12">
    <source>
        <dbReference type="SAM" id="SignalP"/>
    </source>
</evidence>
<dbReference type="EMBL" id="QKYV01000005">
    <property type="protein sequence ID" value="PZW39775.1"/>
    <property type="molecule type" value="Genomic_DNA"/>
</dbReference>
<feature type="chain" id="PRO_5016017515" evidence="12">
    <location>
        <begin position="20"/>
        <end position="720"/>
    </location>
</feature>
<evidence type="ECO:0000313" key="15">
    <source>
        <dbReference type="EMBL" id="PZW39775.1"/>
    </source>
</evidence>
<keyword evidence="5 12" id="KW-0732">Signal</keyword>
<keyword evidence="3 10" id="KW-1134">Transmembrane beta strand</keyword>
<dbReference type="PANTHER" id="PTHR30069">
    <property type="entry name" value="TONB-DEPENDENT OUTER MEMBRANE RECEPTOR"/>
    <property type="match status" value="1"/>
</dbReference>
<evidence type="ECO:0000256" key="2">
    <source>
        <dbReference type="ARBA" id="ARBA00022448"/>
    </source>
</evidence>
<dbReference type="GO" id="GO:0015344">
    <property type="term" value="F:siderophore uptake transmembrane transporter activity"/>
    <property type="evidence" value="ECO:0007669"/>
    <property type="project" value="TreeGrafter"/>
</dbReference>
<comment type="similarity">
    <text evidence="10 11">Belongs to the TonB-dependent receptor family.</text>
</comment>
<evidence type="ECO:0000256" key="7">
    <source>
        <dbReference type="ARBA" id="ARBA00023136"/>
    </source>
</evidence>
<dbReference type="PANTHER" id="PTHR30069:SF29">
    <property type="entry name" value="HEMOGLOBIN AND HEMOGLOBIN-HAPTOGLOBIN-BINDING PROTEIN 1-RELATED"/>
    <property type="match status" value="1"/>
</dbReference>
<dbReference type="Gene3D" id="2.40.170.20">
    <property type="entry name" value="TonB-dependent receptor, beta-barrel domain"/>
    <property type="match status" value="1"/>
</dbReference>
<keyword evidence="9 10" id="KW-0998">Cell outer membrane</keyword>
<dbReference type="InterPro" id="IPR012910">
    <property type="entry name" value="Plug_dom"/>
</dbReference>
<gene>
    <name evidence="15" type="ORF">LX95_02140</name>
</gene>
<evidence type="ECO:0000256" key="9">
    <source>
        <dbReference type="ARBA" id="ARBA00023237"/>
    </source>
</evidence>
<dbReference type="InterPro" id="IPR036942">
    <property type="entry name" value="Beta-barrel_TonB_sf"/>
</dbReference>
<keyword evidence="16" id="KW-1185">Reference proteome</keyword>
<keyword evidence="6 11" id="KW-0798">TonB box</keyword>
<keyword evidence="8 15" id="KW-0675">Receptor</keyword>
<evidence type="ECO:0000256" key="4">
    <source>
        <dbReference type="ARBA" id="ARBA00022692"/>
    </source>
</evidence>
<dbReference type="AlphaFoldDB" id="A0A2W7I3G2"/>
<proteinExistence type="inferred from homology"/>
<dbReference type="PROSITE" id="PS52016">
    <property type="entry name" value="TONB_DEPENDENT_REC_3"/>
    <property type="match status" value="1"/>
</dbReference>
<accession>A0A2W7I3G2</accession>
<reference evidence="15 16" key="1">
    <citation type="submission" date="2018-06" db="EMBL/GenBank/DDBJ databases">
        <title>Genomic Encyclopedia of Archaeal and Bacterial Type Strains, Phase II (KMG-II): from individual species to whole genera.</title>
        <authorList>
            <person name="Goeker M."/>
        </authorList>
    </citation>
    <scope>NUCLEOTIDE SEQUENCE [LARGE SCALE GENOMIC DNA]</scope>
    <source>
        <strain evidence="15 16">DSM 15361</strain>
    </source>
</reference>
<keyword evidence="4 10" id="KW-0812">Transmembrane</keyword>
<dbReference type="RefSeq" id="WP_111541416.1">
    <property type="nucleotide sequence ID" value="NZ_QKYV01000005.1"/>
</dbReference>
<sequence length="720" mass="82326">MKNRFLLIILLLNFFNIQAQETEVKKETNDKKKDTIKVNNLEEVILTGQYNSQSVKKSVFEVQVITEKDIQLMAGNNLADVLTQTLNMNIIPQAGEGRSGIQQFGFNSEYVKILVDNVPIVGDEGFGNAIDISQINLDDIQQIEIIEGAMGVQYGSNAVTGVVNIITKKSAKAKWQITPYIQEETIGSEYGLFDEGRHIQSLKVGHNFTDKLYANVLFTRNDFQGFLNQNQGKNYFNPVDENDGLRGYEWLPKEQNSIKTLINYRFENFTVFYKFEYFTEETNKYNTNVLLNHNSSTQTNKPTANDEIFNSDRFYHHLNATGKIRDQINFNISASYQEQTKNIETFTYTIKSEEKSNIENYDYNTRKGFFSRGTFNNFFNKENFKLELGYETTLDEGSASGLSSQNVENRTQNNTLNSYSFFASSEIKPTARLSLRPGARIITSSQFSPQYAVSLSGKYSFKDGYQLRTIIGTAPKTPTFEQLYFYMVDSNHNVQGNENLNPEYGKSIFLHFKKAFWLNDYELKYTPKLSAWYLDVEDKIDLIITNTSPLAYQYNNIDLYKTWGLSLRNTLKYKNLSATLGLAFSGESKVLNSSDVYNDDFLYAFQFNTNLSYQVPKWNTVFSTFFKVNGPQYQFVSSINDDGETEITRGKLDGYGWLNTSIKKTFYKDLDITIGARNVLDITEVNSSTGQGGTHTAASSSQLLGYGRSFFIKLLYHLNF</sequence>
<feature type="domain" description="TonB-dependent receptor-like beta-barrel" evidence="13">
    <location>
        <begin position="269"/>
        <end position="679"/>
    </location>
</feature>
<protein>
    <submittedName>
        <fullName evidence="15">Outer membrane receptor for ferrienterochelin and colicins</fullName>
    </submittedName>
</protein>
<dbReference type="Proteomes" id="UP000249542">
    <property type="component" value="Unassembled WGS sequence"/>
</dbReference>
<evidence type="ECO:0000259" key="14">
    <source>
        <dbReference type="Pfam" id="PF07715"/>
    </source>
</evidence>
<evidence type="ECO:0000259" key="13">
    <source>
        <dbReference type="Pfam" id="PF00593"/>
    </source>
</evidence>
<dbReference type="InterPro" id="IPR039426">
    <property type="entry name" value="TonB-dep_rcpt-like"/>
</dbReference>
<evidence type="ECO:0000256" key="10">
    <source>
        <dbReference type="PROSITE-ProRule" id="PRU01360"/>
    </source>
</evidence>
<organism evidence="15 16">
    <name type="scientific">Mesonia algae</name>
    <dbReference type="NCBI Taxonomy" id="213248"/>
    <lineage>
        <taxon>Bacteria</taxon>
        <taxon>Pseudomonadati</taxon>
        <taxon>Bacteroidota</taxon>
        <taxon>Flavobacteriia</taxon>
        <taxon>Flavobacteriales</taxon>
        <taxon>Flavobacteriaceae</taxon>
        <taxon>Mesonia</taxon>
    </lineage>
</organism>
<evidence type="ECO:0000256" key="11">
    <source>
        <dbReference type="RuleBase" id="RU003357"/>
    </source>
</evidence>
<dbReference type="Pfam" id="PF00593">
    <property type="entry name" value="TonB_dep_Rec_b-barrel"/>
    <property type="match status" value="1"/>
</dbReference>
<comment type="caution">
    <text evidence="15">The sequence shown here is derived from an EMBL/GenBank/DDBJ whole genome shotgun (WGS) entry which is preliminary data.</text>
</comment>
<dbReference type="GO" id="GO:0044718">
    <property type="term" value="P:siderophore transmembrane transport"/>
    <property type="evidence" value="ECO:0007669"/>
    <property type="project" value="TreeGrafter"/>
</dbReference>
<evidence type="ECO:0000256" key="1">
    <source>
        <dbReference type="ARBA" id="ARBA00004571"/>
    </source>
</evidence>
<dbReference type="GO" id="GO:0009279">
    <property type="term" value="C:cell outer membrane"/>
    <property type="evidence" value="ECO:0007669"/>
    <property type="project" value="UniProtKB-SubCell"/>
</dbReference>
<dbReference type="Pfam" id="PF07715">
    <property type="entry name" value="Plug"/>
    <property type="match status" value="1"/>
</dbReference>
<evidence type="ECO:0000256" key="6">
    <source>
        <dbReference type="ARBA" id="ARBA00023077"/>
    </source>
</evidence>
<evidence type="ECO:0000256" key="3">
    <source>
        <dbReference type="ARBA" id="ARBA00022452"/>
    </source>
</evidence>
<keyword evidence="7 10" id="KW-0472">Membrane</keyword>
<dbReference type="InterPro" id="IPR000531">
    <property type="entry name" value="Beta-barrel_TonB"/>
</dbReference>
<evidence type="ECO:0000256" key="8">
    <source>
        <dbReference type="ARBA" id="ARBA00023170"/>
    </source>
</evidence>
<keyword evidence="2 10" id="KW-0813">Transport</keyword>
<evidence type="ECO:0000256" key="5">
    <source>
        <dbReference type="ARBA" id="ARBA00022729"/>
    </source>
</evidence>
<comment type="subcellular location">
    <subcellularLocation>
        <location evidence="1 10">Cell outer membrane</location>
        <topology evidence="1 10">Multi-pass membrane protein</topology>
    </subcellularLocation>
</comment>
<name>A0A2W7I3G2_9FLAO</name>